<keyword evidence="2" id="KW-1185">Reference proteome</keyword>
<protein>
    <submittedName>
        <fullName evidence="1">Uncharacterized protein</fullName>
    </submittedName>
</protein>
<gene>
    <name evidence="1" type="ORF">L6164_030346</name>
</gene>
<sequence length="256" mass="28930">MLSSLHFPLLFIIFLLVFVKLCAGSCSQRCGHVHVRFPFQFKDSNPDHSGYPDSRFHISCTEKHEAVIEFPTVPAPVKFFVKHIDYQSQEIQVYDPENCLSRQFLKLNDSSISPFQFKSSTLVNISFFHCSTMLSCPVLAIPSNSGIDETEIVSCTKMRDMSVRWMPWELPFSSIDSLNWNNYMILGWLKPDCSMCEAEGKKCRLKNNSTEHEIECFTCQNKIPISTILIASGGSVGLSSEISGSYQLRALFPAST</sequence>
<accession>A0ACB9LBV4</accession>
<comment type="caution">
    <text evidence="1">The sequence shown here is derived from an EMBL/GenBank/DDBJ whole genome shotgun (WGS) entry which is preliminary data.</text>
</comment>
<evidence type="ECO:0000313" key="1">
    <source>
        <dbReference type="EMBL" id="KAI4307127.1"/>
    </source>
</evidence>
<dbReference type="EMBL" id="CM039437">
    <property type="protein sequence ID" value="KAI4307127.1"/>
    <property type="molecule type" value="Genomic_DNA"/>
</dbReference>
<name>A0ACB9LBV4_BAUVA</name>
<proteinExistence type="predicted"/>
<evidence type="ECO:0000313" key="2">
    <source>
        <dbReference type="Proteomes" id="UP000828941"/>
    </source>
</evidence>
<reference evidence="1 2" key="1">
    <citation type="journal article" date="2022" name="DNA Res.">
        <title>Chromosomal-level genome assembly of the orchid tree Bauhinia variegata (Leguminosae; Cercidoideae) supports the allotetraploid origin hypothesis of Bauhinia.</title>
        <authorList>
            <person name="Zhong Y."/>
            <person name="Chen Y."/>
            <person name="Zheng D."/>
            <person name="Pang J."/>
            <person name="Liu Y."/>
            <person name="Luo S."/>
            <person name="Meng S."/>
            <person name="Qian L."/>
            <person name="Wei D."/>
            <person name="Dai S."/>
            <person name="Zhou R."/>
        </authorList>
    </citation>
    <scope>NUCLEOTIDE SEQUENCE [LARGE SCALE GENOMIC DNA]</scope>
    <source>
        <strain evidence="1">BV-YZ2020</strain>
    </source>
</reference>
<organism evidence="1 2">
    <name type="scientific">Bauhinia variegata</name>
    <name type="common">Purple orchid tree</name>
    <name type="synonym">Phanera variegata</name>
    <dbReference type="NCBI Taxonomy" id="167791"/>
    <lineage>
        <taxon>Eukaryota</taxon>
        <taxon>Viridiplantae</taxon>
        <taxon>Streptophyta</taxon>
        <taxon>Embryophyta</taxon>
        <taxon>Tracheophyta</taxon>
        <taxon>Spermatophyta</taxon>
        <taxon>Magnoliopsida</taxon>
        <taxon>eudicotyledons</taxon>
        <taxon>Gunneridae</taxon>
        <taxon>Pentapetalae</taxon>
        <taxon>rosids</taxon>
        <taxon>fabids</taxon>
        <taxon>Fabales</taxon>
        <taxon>Fabaceae</taxon>
        <taxon>Cercidoideae</taxon>
        <taxon>Cercideae</taxon>
        <taxon>Bauhiniinae</taxon>
        <taxon>Bauhinia</taxon>
    </lineage>
</organism>
<dbReference type="Proteomes" id="UP000828941">
    <property type="component" value="Chromosome 12"/>
</dbReference>